<feature type="chain" id="PRO_5007859846" description="Fungal calcium binding protein domain-containing protein" evidence="1">
    <location>
        <begin position="21"/>
        <end position="96"/>
    </location>
</feature>
<evidence type="ECO:0000259" key="2">
    <source>
        <dbReference type="Pfam" id="PF12192"/>
    </source>
</evidence>
<evidence type="ECO:0000313" key="4">
    <source>
        <dbReference type="Proteomes" id="UP000076842"/>
    </source>
</evidence>
<dbReference type="InterPro" id="IPR022013">
    <property type="entry name" value="CBP"/>
</dbReference>
<protein>
    <recommendedName>
        <fullName evidence="2">Fungal calcium binding protein domain-containing protein</fullName>
    </recommendedName>
</protein>
<dbReference type="Proteomes" id="UP000076842">
    <property type="component" value="Unassembled WGS sequence"/>
</dbReference>
<gene>
    <name evidence="3" type="ORF">CALCODRAFT_479805</name>
</gene>
<reference evidence="3 4" key="1">
    <citation type="journal article" date="2016" name="Mol. Biol. Evol.">
        <title>Comparative Genomics of Early-Diverging Mushroom-Forming Fungi Provides Insights into the Origins of Lignocellulose Decay Capabilities.</title>
        <authorList>
            <person name="Nagy L.G."/>
            <person name="Riley R."/>
            <person name="Tritt A."/>
            <person name="Adam C."/>
            <person name="Daum C."/>
            <person name="Floudas D."/>
            <person name="Sun H."/>
            <person name="Yadav J.S."/>
            <person name="Pangilinan J."/>
            <person name="Larsson K.H."/>
            <person name="Matsuura K."/>
            <person name="Barry K."/>
            <person name="Labutti K."/>
            <person name="Kuo R."/>
            <person name="Ohm R.A."/>
            <person name="Bhattacharya S.S."/>
            <person name="Shirouzu T."/>
            <person name="Yoshinaga Y."/>
            <person name="Martin F.M."/>
            <person name="Grigoriev I.V."/>
            <person name="Hibbett D.S."/>
        </authorList>
    </citation>
    <scope>NUCLEOTIDE SEQUENCE [LARGE SCALE GENOMIC DNA]</scope>
    <source>
        <strain evidence="3 4">HHB12733</strain>
    </source>
</reference>
<accession>A0A165J8V5</accession>
<dbReference type="Pfam" id="PF12192">
    <property type="entry name" value="CBP"/>
    <property type="match status" value="1"/>
</dbReference>
<sequence>MQFRILLPLSLSLMALSALALPTALPRARTLQLPVARSCSLLKCAVALGPTGLACVDAAVEVGENPLADADCLLEAAEDVVDLSRAATKRRGWIPG</sequence>
<feature type="signal peptide" evidence="1">
    <location>
        <begin position="1"/>
        <end position="20"/>
    </location>
</feature>
<dbReference type="Gene3D" id="1.10.1740.120">
    <property type="match status" value="1"/>
</dbReference>
<dbReference type="AlphaFoldDB" id="A0A165J8V5"/>
<evidence type="ECO:0000256" key="1">
    <source>
        <dbReference type="SAM" id="SignalP"/>
    </source>
</evidence>
<dbReference type="InParanoid" id="A0A165J8V5"/>
<keyword evidence="4" id="KW-1185">Reference proteome</keyword>
<name>A0A165J8V5_9BASI</name>
<proteinExistence type="predicted"/>
<dbReference type="EMBL" id="KV423922">
    <property type="protein sequence ID" value="KZT61527.1"/>
    <property type="molecule type" value="Genomic_DNA"/>
</dbReference>
<feature type="domain" description="Fungal calcium binding protein" evidence="2">
    <location>
        <begin position="34"/>
        <end position="87"/>
    </location>
</feature>
<keyword evidence="1" id="KW-0732">Signal</keyword>
<organism evidence="3 4">
    <name type="scientific">Calocera cornea HHB12733</name>
    <dbReference type="NCBI Taxonomy" id="1353952"/>
    <lineage>
        <taxon>Eukaryota</taxon>
        <taxon>Fungi</taxon>
        <taxon>Dikarya</taxon>
        <taxon>Basidiomycota</taxon>
        <taxon>Agaricomycotina</taxon>
        <taxon>Dacrymycetes</taxon>
        <taxon>Dacrymycetales</taxon>
        <taxon>Dacrymycetaceae</taxon>
        <taxon>Calocera</taxon>
    </lineage>
</organism>
<evidence type="ECO:0000313" key="3">
    <source>
        <dbReference type="EMBL" id="KZT61527.1"/>
    </source>
</evidence>